<dbReference type="OrthoDB" id="4332513at2"/>
<organism evidence="2 3">
    <name type="scientific">Actinacidiphila oryziradicis</name>
    <dbReference type="NCBI Taxonomy" id="2571141"/>
    <lineage>
        <taxon>Bacteria</taxon>
        <taxon>Bacillati</taxon>
        <taxon>Actinomycetota</taxon>
        <taxon>Actinomycetes</taxon>
        <taxon>Kitasatosporales</taxon>
        <taxon>Streptomycetaceae</taxon>
        <taxon>Actinacidiphila</taxon>
    </lineage>
</organism>
<dbReference type="RefSeq" id="WP_136721340.1">
    <property type="nucleotide sequence ID" value="NZ_SUMC01000001.1"/>
</dbReference>
<sequence length="79" mass="8625">MTDATHRWLDTGSGPGAVIPTRIVTGEGASQTAYRAWLDHCDECSTCRNGADPTSDGEPVRCQDGTRLWQDYRDAQVTP</sequence>
<evidence type="ECO:0000313" key="2">
    <source>
        <dbReference type="EMBL" id="TKA13183.1"/>
    </source>
</evidence>
<evidence type="ECO:0000313" key="3">
    <source>
        <dbReference type="Proteomes" id="UP000305778"/>
    </source>
</evidence>
<protein>
    <submittedName>
        <fullName evidence="2">Uncharacterized protein</fullName>
    </submittedName>
</protein>
<dbReference type="Proteomes" id="UP000305778">
    <property type="component" value="Unassembled WGS sequence"/>
</dbReference>
<dbReference type="EMBL" id="SUMC01000001">
    <property type="protein sequence ID" value="TKA13183.1"/>
    <property type="molecule type" value="Genomic_DNA"/>
</dbReference>
<feature type="region of interest" description="Disordered" evidence="1">
    <location>
        <begin position="1"/>
        <end position="20"/>
    </location>
</feature>
<name>A0A4U0SUG5_9ACTN</name>
<proteinExistence type="predicted"/>
<evidence type="ECO:0000256" key="1">
    <source>
        <dbReference type="SAM" id="MobiDB-lite"/>
    </source>
</evidence>
<gene>
    <name evidence="2" type="ORF">FCI23_00095</name>
</gene>
<reference evidence="2 3" key="1">
    <citation type="submission" date="2019-04" db="EMBL/GenBank/DDBJ databases">
        <title>Streptomyces oryziradicis sp. nov., a novel actinomycete isolated from rhizosphere soil of rice (Oryza sativa L.).</title>
        <authorList>
            <person name="Li C."/>
        </authorList>
    </citation>
    <scope>NUCLEOTIDE SEQUENCE [LARGE SCALE GENOMIC DNA]</scope>
    <source>
        <strain evidence="2 3">NEAU-C40</strain>
    </source>
</reference>
<dbReference type="AlphaFoldDB" id="A0A4U0SUG5"/>
<comment type="caution">
    <text evidence="2">The sequence shown here is derived from an EMBL/GenBank/DDBJ whole genome shotgun (WGS) entry which is preliminary data.</text>
</comment>
<accession>A0A4U0SUG5</accession>
<keyword evidence="3" id="KW-1185">Reference proteome</keyword>